<reference evidence="6 7" key="2">
    <citation type="submission" date="2017-10" db="EMBL/GenBank/DDBJ databases">
        <title>Extensive intraspecific genome diversity in a model arbuscular mycorrhizal fungus.</title>
        <authorList>
            <person name="Chen E.C.H."/>
            <person name="Morin E."/>
            <person name="Baudet D."/>
            <person name="Noel J."/>
            <person name="Ndikumana S."/>
            <person name="Charron P."/>
            <person name="St-Onge C."/>
            <person name="Giorgi J."/>
            <person name="Grigoriev I.V."/>
            <person name="Roux C."/>
            <person name="Martin F.M."/>
            <person name="Corradi N."/>
        </authorList>
    </citation>
    <scope>NUCLEOTIDE SEQUENCE [LARGE SCALE GENOMIC DNA]</scope>
    <source>
        <strain evidence="6 7">C2</strain>
    </source>
</reference>
<feature type="short sequence motif" description="DGA/G" evidence="3">
    <location>
        <begin position="1224"/>
        <end position="1226"/>
    </location>
</feature>
<dbReference type="VEuPathDB" id="FungiDB:RhiirA1_439526"/>
<dbReference type="SUPFAM" id="SSF48452">
    <property type="entry name" value="TPR-like"/>
    <property type="match status" value="1"/>
</dbReference>
<evidence type="ECO:0000256" key="1">
    <source>
        <dbReference type="ARBA" id="ARBA00010240"/>
    </source>
</evidence>
<dbReference type="PROSITE" id="PS51635">
    <property type="entry name" value="PNPLA"/>
    <property type="match status" value="1"/>
</dbReference>
<evidence type="ECO:0000313" key="6">
    <source>
        <dbReference type="EMBL" id="PKK76632.1"/>
    </source>
</evidence>
<dbReference type="CDD" id="cd07199">
    <property type="entry name" value="Pat17_PNPLA8_PNPLA9_like"/>
    <property type="match status" value="1"/>
</dbReference>
<keyword evidence="2 3" id="KW-0443">Lipid metabolism</keyword>
<protein>
    <recommendedName>
        <fullName evidence="5">PNPLA domain-containing protein</fullName>
    </recommendedName>
</protein>
<keyword evidence="3" id="KW-0378">Hydrolase</keyword>
<sequence>MDSQIEKFFSEIENLIELQLQENIQDKSEVKKKFREGKKLIDELEEDNEELYKFFKFKYHTTYASYLKTVGEVDNATKQQNLAKGYKNFESMDPYKKESILFMEAKLNLNQVSEEKSLLEDVEKQLENIQPILGDNILESIRQTFKQLIKLPVTFREYEEIVNYATNLNKTTDVLIYEGIINLEVPQNTETNEVEHLEHQIKTIVERNKNKQEFIDSLKRLKDLALEITYSRRIAFIQHVLNSSNKKEVLYSDTLFTEEEINKRSRKLASYFHPDKTNKPNTPNSLRDKHKNLGADIFKVTQEFRDILLSELRVASNNEGLSFHEKKANELWKLTIDFRNAAKGQWNKLKVLKKDEIKEFSSEELENFSVSNGILAYQEYRAACKIVDRDKQLKKQVKLRGNMALCLYVSNKYLEAQLYALSAIQLQLKNSQEVAKQDLIEATNIFDKVKNGNITEATPKLNTEIKLKSSSLALVKMVDQDISFFERKAFCRSINEDMEKLSTELLLKPDRSLVRYQADQEEILHAKNRASKYKTAGWATFTVGGVIGTFTIAESVAAVVIGGPFALVLGLATLGLGIYGSTNLWRKSSSLLEEPEIRENLNKIMRDALKAYDKGNYQAFFEQLSKKYDKNGSRLFKLEERDDSIIPRDIIDSLLIHGFRSDGIAYLLNLLGEVLNSGKIEIKGKTGKIEKTTNELKELAKNVFAGVLSERLKKEAKKFDDRVNNLRSHKFIKNLSDEVKDSFSFQEYSDIAKVHIDDAQEMPFQSRLGEMCNIARINLSIFDILNGGQEEFDRAKETIKEIRDSINCEHQFVGMAKSRLEALEDLLWVVNGDEQPSKESPELLQITFSADTMNYIDNKYLRYLDEKLQQTTSNQEKIEIYNKIAVCYEQLAEKEDKINRLNSLKYWYHSQKSYEHIREIDVDNLDATLGFAKCLLKLSKYTQVVKLLDTNQGLASSSEYLYYCSIAYCKKNDYDKANEKIVHALSIDSKNRSASRQCEILKKLKENTITSRTKRYKNYKKDIIYEENYLVNSRDKNPIYNVLSIDGGGIRGVLPALWLSEIENRTHRPISHLFNMIAGTSTGGFIAAGLSAPDWSPDWSCPEEKLYTYSDFKPKFSASEILNFYQEGQAENIFSKTWLNYLKSFFYPSSDFNHYFREHFCETQLNQALTELVIPAASDIDNSTYLFTRYDAHNDSSKNHTFIEALMATTAAPTFFPPYNSYLDGGMHLNNPAMTAYNETTQRYKVASERVFVLSLGTGGYIPEPLNPDKYWDQLFWPKDNHNAQECKTDSQMYNTLGNRYQRWQVLFEEPIGFNDIQSIPYLLEIGNQYIEELDASDENPMNKLVYTQAVIT</sequence>
<feature type="coiled-coil region" evidence="4">
    <location>
        <begin position="682"/>
        <end position="729"/>
    </location>
</feature>
<accession>A0A2N1NRV1</accession>
<dbReference type="EMBL" id="LLXL01000174">
    <property type="protein sequence ID" value="PKK76632.1"/>
    <property type="molecule type" value="Genomic_DNA"/>
</dbReference>
<dbReference type="PANTHER" id="PTHR32176:SF92">
    <property type="entry name" value="XYLOSE ISOMERASE"/>
    <property type="match status" value="1"/>
</dbReference>
<organism evidence="6 7">
    <name type="scientific">Rhizophagus irregularis</name>
    <dbReference type="NCBI Taxonomy" id="588596"/>
    <lineage>
        <taxon>Eukaryota</taxon>
        <taxon>Fungi</taxon>
        <taxon>Fungi incertae sedis</taxon>
        <taxon>Mucoromycota</taxon>
        <taxon>Glomeromycotina</taxon>
        <taxon>Glomeromycetes</taxon>
        <taxon>Glomerales</taxon>
        <taxon>Glomeraceae</taxon>
        <taxon>Rhizophagus</taxon>
    </lineage>
</organism>
<evidence type="ECO:0000259" key="5">
    <source>
        <dbReference type="PROSITE" id="PS51635"/>
    </source>
</evidence>
<comment type="similarity">
    <text evidence="1">Belongs to the patatin family.</text>
</comment>
<dbReference type="VEuPathDB" id="FungiDB:FUN_010872"/>
<evidence type="ECO:0000256" key="4">
    <source>
        <dbReference type="SAM" id="Coils"/>
    </source>
</evidence>
<evidence type="ECO:0000313" key="7">
    <source>
        <dbReference type="Proteomes" id="UP000233469"/>
    </source>
</evidence>
<feature type="domain" description="PNPLA" evidence="5">
    <location>
        <begin position="1043"/>
        <end position="1237"/>
    </location>
</feature>
<dbReference type="VEuPathDB" id="FungiDB:RhiirFUN_016142"/>
<keyword evidence="4" id="KW-0175">Coiled coil</keyword>
<dbReference type="GO" id="GO:0016042">
    <property type="term" value="P:lipid catabolic process"/>
    <property type="evidence" value="ECO:0007669"/>
    <property type="project" value="UniProtKB-UniRule"/>
</dbReference>
<evidence type="ECO:0000256" key="3">
    <source>
        <dbReference type="PROSITE-ProRule" id="PRU01161"/>
    </source>
</evidence>
<dbReference type="GO" id="GO:0047372">
    <property type="term" value="F:monoacylglycerol lipase activity"/>
    <property type="evidence" value="ECO:0007669"/>
    <property type="project" value="TreeGrafter"/>
</dbReference>
<dbReference type="SUPFAM" id="SSF52151">
    <property type="entry name" value="FabD/lysophospholipase-like"/>
    <property type="match status" value="1"/>
</dbReference>
<gene>
    <name evidence="6" type="ORF">RhiirC2_862486</name>
</gene>
<feature type="active site" description="Nucleophile" evidence="3">
    <location>
        <position position="1081"/>
    </location>
</feature>
<feature type="short sequence motif" description="GXSXG" evidence="3">
    <location>
        <begin position="1079"/>
        <end position="1083"/>
    </location>
</feature>
<dbReference type="InterPro" id="IPR011990">
    <property type="entry name" value="TPR-like_helical_dom_sf"/>
</dbReference>
<dbReference type="Proteomes" id="UP000233469">
    <property type="component" value="Unassembled WGS sequence"/>
</dbReference>
<dbReference type="GO" id="GO:0004620">
    <property type="term" value="F:phospholipase activity"/>
    <property type="evidence" value="ECO:0007669"/>
    <property type="project" value="TreeGrafter"/>
</dbReference>
<name>A0A2N1NRV1_9GLOM</name>
<reference evidence="6 7" key="1">
    <citation type="submission" date="2016-04" db="EMBL/GenBank/DDBJ databases">
        <title>Genome analyses suggest a sexual origin of heterokaryosis in a supposedly ancient asexual fungus.</title>
        <authorList>
            <person name="Ropars J."/>
            <person name="Sedzielewska K."/>
            <person name="Noel J."/>
            <person name="Charron P."/>
            <person name="Farinelli L."/>
            <person name="Marton T."/>
            <person name="Kruger M."/>
            <person name="Pelin A."/>
            <person name="Brachmann A."/>
            <person name="Corradi N."/>
        </authorList>
    </citation>
    <scope>NUCLEOTIDE SEQUENCE [LARGE SCALE GENOMIC DNA]</scope>
    <source>
        <strain evidence="6 7">C2</strain>
    </source>
</reference>
<comment type="caution">
    <text evidence="6">The sequence shown here is derived from an EMBL/GenBank/DDBJ whole genome shotgun (WGS) entry which is preliminary data.</text>
</comment>
<dbReference type="Pfam" id="PF01734">
    <property type="entry name" value="Patatin"/>
    <property type="match status" value="1"/>
</dbReference>
<dbReference type="InterPro" id="IPR016035">
    <property type="entry name" value="Acyl_Trfase/lysoPLipase"/>
</dbReference>
<dbReference type="Gene3D" id="1.25.40.10">
    <property type="entry name" value="Tetratricopeptide repeat domain"/>
    <property type="match status" value="1"/>
</dbReference>
<proteinExistence type="inferred from homology"/>
<dbReference type="PANTHER" id="PTHR32176">
    <property type="entry name" value="XYLOSE ISOMERASE"/>
    <property type="match status" value="1"/>
</dbReference>
<evidence type="ECO:0000256" key="2">
    <source>
        <dbReference type="ARBA" id="ARBA00023098"/>
    </source>
</evidence>
<dbReference type="Gene3D" id="3.40.1090.10">
    <property type="entry name" value="Cytosolic phospholipase A2 catalytic domain"/>
    <property type="match status" value="1"/>
</dbReference>
<dbReference type="InterPro" id="IPR002641">
    <property type="entry name" value="PNPLA_dom"/>
</dbReference>
<feature type="short sequence motif" description="GXGXXG" evidence="3">
    <location>
        <begin position="1047"/>
        <end position="1052"/>
    </location>
</feature>
<keyword evidence="3" id="KW-0442">Lipid degradation</keyword>
<dbReference type="GO" id="GO:0046486">
    <property type="term" value="P:glycerolipid metabolic process"/>
    <property type="evidence" value="ECO:0007669"/>
    <property type="project" value="UniProtKB-ARBA"/>
</dbReference>
<feature type="active site" description="Proton acceptor" evidence="3">
    <location>
        <position position="1224"/>
    </location>
</feature>